<keyword evidence="1" id="KW-0812">Transmembrane</keyword>
<dbReference type="AlphaFoldDB" id="A0A5D3E515"/>
<dbReference type="Proteomes" id="UP000321947">
    <property type="component" value="Unassembled WGS sequence"/>
</dbReference>
<keyword evidence="1" id="KW-0472">Membrane</keyword>
<dbReference type="EMBL" id="SSTD01000319">
    <property type="protein sequence ID" value="TYK30680.1"/>
    <property type="molecule type" value="Genomic_DNA"/>
</dbReference>
<feature type="transmembrane region" description="Helical" evidence="1">
    <location>
        <begin position="80"/>
        <end position="101"/>
    </location>
</feature>
<evidence type="ECO:0000256" key="1">
    <source>
        <dbReference type="SAM" id="Phobius"/>
    </source>
</evidence>
<evidence type="ECO:0000313" key="2">
    <source>
        <dbReference type="EMBL" id="TYK30680.1"/>
    </source>
</evidence>
<proteinExistence type="predicted"/>
<protein>
    <submittedName>
        <fullName evidence="2">Uncharacterized protein</fullName>
    </submittedName>
</protein>
<keyword evidence="1" id="KW-1133">Transmembrane helix</keyword>
<name>A0A5D3E515_CUCMM</name>
<gene>
    <name evidence="2" type="ORF">E5676_scaffold1704G00240</name>
</gene>
<evidence type="ECO:0000313" key="3">
    <source>
        <dbReference type="Proteomes" id="UP000321947"/>
    </source>
</evidence>
<sequence length="242" mass="26895">MIETSFEFFSFFLNLRTKKSSSSSSGLLWRADLDERYCQVGSLARAKDIVKCPKMSSTRTEISCRTKGCQKRYHRDNWLVAAKFIAMLLFYPSMSTLPIIVKQNSPSVGLFSPKRECELGLDHHETGVGLGPENKLKLSSIAQVHDRVLMCKSRPMVEACTRTPMVHGKNTLEHGLRACAMRLRACVGHAPHAYASMWGAHVECCTPHESAGVCGARATCPCVYVGHMLRVPRAPCLCKSIM</sequence>
<accession>A0A5D3E515</accession>
<reference evidence="2 3" key="1">
    <citation type="submission" date="2019-08" db="EMBL/GenBank/DDBJ databases">
        <title>Draft genome sequences of two oriental melons (Cucumis melo L. var makuwa).</title>
        <authorList>
            <person name="Kwon S.-Y."/>
        </authorList>
    </citation>
    <scope>NUCLEOTIDE SEQUENCE [LARGE SCALE GENOMIC DNA]</scope>
    <source>
        <strain evidence="3">cv. Chang Bougi</strain>
        <tissue evidence="2">Leaf</tissue>
    </source>
</reference>
<organism evidence="2 3">
    <name type="scientific">Cucumis melo var. makuwa</name>
    <name type="common">Oriental melon</name>
    <dbReference type="NCBI Taxonomy" id="1194695"/>
    <lineage>
        <taxon>Eukaryota</taxon>
        <taxon>Viridiplantae</taxon>
        <taxon>Streptophyta</taxon>
        <taxon>Embryophyta</taxon>
        <taxon>Tracheophyta</taxon>
        <taxon>Spermatophyta</taxon>
        <taxon>Magnoliopsida</taxon>
        <taxon>eudicotyledons</taxon>
        <taxon>Gunneridae</taxon>
        <taxon>Pentapetalae</taxon>
        <taxon>rosids</taxon>
        <taxon>fabids</taxon>
        <taxon>Cucurbitales</taxon>
        <taxon>Cucurbitaceae</taxon>
        <taxon>Benincaseae</taxon>
        <taxon>Cucumis</taxon>
    </lineage>
</organism>
<comment type="caution">
    <text evidence="2">The sequence shown here is derived from an EMBL/GenBank/DDBJ whole genome shotgun (WGS) entry which is preliminary data.</text>
</comment>